<evidence type="ECO:0000313" key="11">
    <source>
        <dbReference type="EMBL" id="CAF1167784.1"/>
    </source>
</evidence>
<feature type="transmembrane region" description="Helical" evidence="9">
    <location>
        <begin position="291"/>
        <end position="313"/>
    </location>
</feature>
<dbReference type="InterPro" id="IPR017452">
    <property type="entry name" value="GPCR_Rhodpsn_7TM"/>
</dbReference>
<evidence type="ECO:0000313" key="13">
    <source>
        <dbReference type="Proteomes" id="UP000663860"/>
    </source>
</evidence>
<dbReference type="EMBL" id="CAJNOE010000353">
    <property type="protein sequence ID" value="CAF1167784.1"/>
    <property type="molecule type" value="Genomic_DNA"/>
</dbReference>
<keyword evidence="2 9" id="KW-0812">Transmembrane</keyword>
<dbReference type="PRINTS" id="PR00237">
    <property type="entry name" value="GPCRRHODOPSN"/>
</dbReference>
<keyword evidence="3 9" id="KW-1133">Transmembrane helix</keyword>
<protein>
    <recommendedName>
        <fullName evidence="10">G-protein coupled receptors family 1 profile domain-containing protein</fullName>
    </recommendedName>
</protein>
<dbReference type="Pfam" id="PF00001">
    <property type="entry name" value="7tm_1"/>
    <property type="match status" value="1"/>
</dbReference>
<feature type="transmembrane region" description="Helical" evidence="9">
    <location>
        <begin position="204"/>
        <end position="224"/>
    </location>
</feature>
<dbReference type="PROSITE" id="PS50262">
    <property type="entry name" value="G_PROTEIN_RECEP_F1_2"/>
    <property type="match status" value="1"/>
</dbReference>
<dbReference type="SUPFAM" id="SSF81321">
    <property type="entry name" value="Family A G protein-coupled receptor-like"/>
    <property type="match status" value="1"/>
</dbReference>
<proteinExistence type="predicted"/>
<name>A0A814TY06_9BILA</name>
<comment type="caution">
    <text evidence="11">The sequence shown here is derived from an EMBL/GenBank/DDBJ whole genome shotgun (WGS) entry which is preliminary data.</text>
</comment>
<accession>A0A814TY06</accession>
<organism evidence="11 13">
    <name type="scientific">Adineta steineri</name>
    <dbReference type="NCBI Taxonomy" id="433720"/>
    <lineage>
        <taxon>Eukaryota</taxon>
        <taxon>Metazoa</taxon>
        <taxon>Spiralia</taxon>
        <taxon>Gnathifera</taxon>
        <taxon>Rotifera</taxon>
        <taxon>Eurotatoria</taxon>
        <taxon>Bdelloidea</taxon>
        <taxon>Adinetida</taxon>
        <taxon>Adinetidae</taxon>
        <taxon>Adineta</taxon>
    </lineage>
</organism>
<gene>
    <name evidence="11" type="ORF">IZO911_LOCUS26709</name>
    <name evidence="12" type="ORF">KXQ929_LOCUS12456</name>
</gene>
<keyword evidence="4" id="KW-0297">G-protein coupled receptor</keyword>
<dbReference type="EMBL" id="CAJOBB010000641">
    <property type="protein sequence ID" value="CAF3721795.1"/>
    <property type="molecule type" value="Genomic_DNA"/>
</dbReference>
<evidence type="ECO:0000256" key="1">
    <source>
        <dbReference type="ARBA" id="ARBA00004141"/>
    </source>
</evidence>
<keyword evidence="6" id="KW-0675">Receptor</keyword>
<feature type="transmembrane region" description="Helical" evidence="9">
    <location>
        <begin position="255"/>
        <end position="279"/>
    </location>
</feature>
<evidence type="ECO:0000256" key="7">
    <source>
        <dbReference type="ARBA" id="ARBA00023224"/>
    </source>
</evidence>
<evidence type="ECO:0000256" key="2">
    <source>
        <dbReference type="ARBA" id="ARBA00022692"/>
    </source>
</evidence>
<dbReference type="Proteomes" id="UP000663860">
    <property type="component" value="Unassembled WGS sequence"/>
</dbReference>
<dbReference type="Gene3D" id="1.20.1070.10">
    <property type="entry name" value="Rhodopsin 7-helix transmembrane proteins"/>
    <property type="match status" value="1"/>
</dbReference>
<dbReference type="GO" id="GO:0005886">
    <property type="term" value="C:plasma membrane"/>
    <property type="evidence" value="ECO:0007669"/>
    <property type="project" value="TreeGrafter"/>
</dbReference>
<evidence type="ECO:0000256" key="5">
    <source>
        <dbReference type="ARBA" id="ARBA00023136"/>
    </source>
</evidence>
<feature type="domain" description="G-protein coupled receptors family 1 profile" evidence="10">
    <location>
        <begin position="52"/>
        <end position="314"/>
    </location>
</feature>
<evidence type="ECO:0000256" key="3">
    <source>
        <dbReference type="ARBA" id="ARBA00022989"/>
    </source>
</evidence>
<evidence type="ECO:0000256" key="4">
    <source>
        <dbReference type="ARBA" id="ARBA00023040"/>
    </source>
</evidence>
<evidence type="ECO:0000256" key="8">
    <source>
        <dbReference type="SAM" id="MobiDB-lite"/>
    </source>
</evidence>
<feature type="transmembrane region" description="Helical" evidence="9">
    <location>
        <begin position="115"/>
        <end position="133"/>
    </location>
</feature>
<dbReference type="PANTHER" id="PTHR24243">
    <property type="entry name" value="G-PROTEIN COUPLED RECEPTOR"/>
    <property type="match status" value="1"/>
</dbReference>
<keyword evidence="7" id="KW-0807">Transducer</keyword>
<evidence type="ECO:0000256" key="9">
    <source>
        <dbReference type="SAM" id="Phobius"/>
    </source>
</evidence>
<keyword evidence="5 9" id="KW-0472">Membrane</keyword>
<feature type="region of interest" description="Disordered" evidence="8">
    <location>
        <begin position="1"/>
        <end position="26"/>
    </location>
</feature>
<feature type="transmembrane region" description="Helical" evidence="9">
    <location>
        <begin position="154"/>
        <end position="173"/>
    </location>
</feature>
<comment type="subcellular location">
    <subcellularLocation>
        <location evidence="1">Membrane</location>
        <topology evidence="1">Multi-pass membrane protein</topology>
    </subcellularLocation>
</comment>
<reference evidence="11" key="1">
    <citation type="submission" date="2021-02" db="EMBL/GenBank/DDBJ databases">
        <authorList>
            <person name="Nowell W R."/>
        </authorList>
    </citation>
    <scope>NUCLEOTIDE SEQUENCE</scope>
</reference>
<dbReference type="Proteomes" id="UP000663868">
    <property type="component" value="Unassembled WGS sequence"/>
</dbReference>
<evidence type="ECO:0000259" key="10">
    <source>
        <dbReference type="PROSITE" id="PS50262"/>
    </source>
</evidence>
<dbReference type="AlphaFoldDB" id="A0A814TY06"/>
<feature type="transmembrane region" description="Helical" evidence="9">
    <location>
        <begin position="73"/>
        <end position="95"/>
    </location>
</feature>
<dbReference type="InterPro" id="IPR000276">
    <property type="entry name" value="GPCR_Rhodpsn"/>
</dbReference>
<sequence length="360" mass="40674">MNISSPPPNGPPPSNSGPSRPGGPPPMPTITALQNDIALYGYALLYILALFGHISSFLIFLRPILNRISTSCLFIALTITDSIYLLVSIYDFINIGFEIRDSSIDPSAICRFRNFIQWTAMCSNAWLLVAIVTDRWIRVKFPFKSKQICTRRNALIITIIIIILSAGFNAHILEPSYGQLPAGIMTVCGPKPTNAIYNTFVRQIWPTIFSCIQTLIPVILLMIFSIDTFRRLARQTRIQNTHQGRRRTHLDNQMLLIMLATILLFVATTLPLGLFNILLTPVLVGKMTQTQLLQLSSIFTFIAAINYTFNFYIHCLTSRLFRQELLYIYKCRNRNTQIGVATNTIRLNPTGLAMTQIQIK</sequence>
<evidence type="ECO:0000313" key="12">
    <source>
        <dbReference type="EMBL" id="CAF3721795.1"/>
    </source>
</evidence>
<dbReference type="GO" id="GO:0004930">
    <property type="term" value="F:G protein-coupled receptor activity"/>
    <property type="evidence" value="ECO:0007669"/>
    <property type="project" value="UniProtKB-KW"/>
</dbReference>
<dbReference type="PANTHER" id="PTHR24243:SF230">
    <property type="entry name" value="G-PROTEIN COUPLED RECEPTORS FAMILY 1 PROFILE DOMAIN-CONTAINING PROTEIN"/>
    <property type="match status" value="1"/>
</dbReference>
<feature type="transmembrane region" description="Helical" evidence="9">
    <location>
        <begin position="37"/>
        <end position="61"/>
    </location>
</feature>
<evidence type="ECO:0000256" key="6">
    <source>
        <dbReference type="ARBA" id="ARBA00023170"/>
    </source>
</evidence>